<evidence type="ECO:0000256" key="7">
    <source>
        <dbReference type="ARBA" id="ARBA00022692"/>
    </source>
</evidence>
<evidence type="ECO:0000256" key="1">
    <source>
        <dbReference type="ARBA" id="ARBA00003701"/>
    </source>
</evidence>
<evidence type="ECO:0000256" key="6">
    <source>
        <dbReference type="ARBA" id="ARBA00022679"/>
    </source>
</evidence>
<feature type="transmembrane region" description="Helical" evidence="17">
    <location>
        <begin position="398"/>
        <end position="421"/>
    </location>
</feature>
<keyword evidence="6" id="KW-0808">Transferase</keyword>
<feature type="transmembrane region" description="Helical" evidence="17">
    <location>
        <begin position="257"/>
        <end position="275"/>
    </location>
</feature>
<dbReference type="GO" id="GO:0004364">
    <property type="term" value="F:glutathione transferase activity"/>
    <property type="evidence" value="ECO:0007669"/>
    <property type="project" value="UniProtKB-EC"/>
</dbReference>
<accession>A0A1J1I942</accession>
<keyword evidence="13 17" id="KW-0472">Membrane</keyword>
<evidence type="ECO:0000256" key="5">
    <source>
        <dbReference type="ARBA" id="ARBA00012452"/>
    </source>
</evidence>
<dbReference type="EC" id="2.5.1.18" evidence="5"/>
<gene>
    <name evidence="18" type="ORF">CLUMA_CG010045</name>
</gene>
<evidence type="ECO:0000256" key="13">
    <source>
        <dbReference type="ARBA" id="ARBA00023136"/>
    </source>
</evidence>
<dbReference type="PANTHER" id="PTHR10689">
    <property type="entry name" value="MICROSOMAL GLUTATHIONE S-TRANSFERASE 1"/>
    <property type="match status" value="1"/>
</dbReference>
<keyword evidence="8" id="KW-1000">Mitochondrion outer membrane</keyword>
<dbReference type="EMBL" id="CVRI01000044">
    <property type="protein sequence ID" value="CRK96784.1"/>
    <property type="molecule type" value="Genomic_DNA"/>
</dbReference>
<feature type="transmembrane region" description="Helical" evidence="17">
    <location>
        <begin position="287"/>
        <end position="309"/>
    </location>
</feature>
<protein>
    <recommendedName>
        <fullName evidence="15">Microsomal glutathione S-transferase 1</fullName>
        <ecNumber evidence="5">2.5.1.18</ecNumber>
    </recommendedName>
</protein>
<evidence type="ECO:0000256" key="9">
    <source>
        <dbReference type="ARBA" id="ARBA00022824"/>
    </source>
</evidence>
<keyword evidence="10 17" id="KW-1133">Transmembrane helix</keyword>
<evidence type="ECO:0000313" key="18">
    <source>
        <dbReference type="EMBL" id="CRK96784.1"/>
    </source>
</evidence>
<dbReference type="InterPro" id="IPR001129">
    <property type="entry name" value="Membr-assoc_MAPEG"/>
</dbReference>
<comment type="similarity">
    <text evidence="4">Belongs to the MAPEG family.</text>
</comment>
<evidence type="ECO:0000256" key="11">
    <source>
        <dbReference type="ARBA" id="ARBA00022990"/>
    </source>
</evidence>
<keyword evidence="12" id="KW-0496">Mitochondrion</keyword>
<feature type="transmembrane region" description="Helical" evidence="17">
    <location>
        <begin position="12"/>
        <end position="34"/>
    </location>
</feature>
<dbReference type="Gene3D" id="1.20.120.550">
    <property type="entry name" value="Membrane associated eicosanoid/glutathione metabolism-like domain"/>
    <property type="match status" value="3"/>
</dbReference>
<dbReference type="GO" id="GO:0005741">
    <property type="term" value="C:mitochondrial outer membrane"/>
    <property type="evidence" value="ECO:0007669"/>
    <property type="project" value="UniProtKB-SubCell"/>
</dbReference>
<comment type="function">
    <text evidence="1">Conjugation of reduced glutathione to a wide number of exogenous and endogenous hydrophobic electrophiles.</text>
</comment>
<proteinExistence type="inferred from homology"/>
<evidence type="ECO:0000313" key="19">
    <source>
        <dbReference type="Proteomes" id="UP000183832"/>
    </source>
</evidence>
<evidence type="ECO:0000256" key="15">
    <source>
        <dbReference type="ARBA" id="ARBA00039397"/>
    </source>
</evidence>
<dbReference type="SUPFAM" id="SSF161084">
    <property type="entry name" value="MAPEG domain-like"/>
    <property type="match status" value="3"/>
</dbReference>
<evidence type="ECO:0000256" key="3">
    <source>
        <dbReference type="ARBA" id="ARBA00004477"/>
    </source>
</evidence>
<name>A0A1J1I942_9DIPT</name>
<dbReference type="Pfam" id="PF01124">
    <property type="entry name" value="MAPEG"/>
    <property type="match status" value="3"/>
</dbReference>
<evidence type="ECO:0000256" key="17">
    <source>
        <dbReference type="SAM" id="Phobius"/>
    </source>
</evidence>
<evidence type="ECO:0000256" key="12">
    <source>
        <dbReference type="ARBA" id="ARBA00023128"/>
    </source>
</evidence>
<evidence type="ECO:0000256" key="14">
    <source>
        <dbReference type="ARBA" id="ARBA00038540"/>
    </source>
</evidence>
<evidence type="ECO:0000256" key="10">
    <source>
        <dbReference type="ARBA" id="ARBA00022989"/>
    </source>
</evidence>
<feature type="transmembrane region" description="Helical" evidence="17">
    <location>
        <begin position="145"/>
        <end position="165"/>
    </location>
</feature>
<organism evidence="18 19">
    <name type="scientific">Clunio marinus</name>
    <dbReference type="NCBI Taxonomy" id="568069"/>
    <lineage>
        <taxon>Eukaryota</taxon>
        <taxon>Metazoa</taxon>
        <taxon>Ecdysozoa</taxon>
        <taxon>Arthropoda</taxon>
        <taxon>Hexapoda</taxon>
        <taxon>Insecta</taxon>
        <taxon>Pterygota</taxon>
        <taxon>Neoptera</taxon>
        <taxon>Endopterygota</taxon>
        <taxon>Diptera</taxon>
        <taxon>Nematocera</taxon>
        <taxon>Chironomoidea</taxon>
        <taxon>Chironomidae</taxon>
        <taxon>Clunio</taxon>
    </lineage>
</organism>
<dbReference type="OrthoDB" id="193139at2759"/>
<sequence length="423" mass="48179">MSILDVLNADNASFRVFVTWGGFLLIKMLFMSILTGIQRGRKGAVENPEDLGRQGVSIRQDEDVERVRRAHLNDLENIPAFLAASFIYIMTEPNFLVASWLIRVGVIARIGHTIKLNCCGVIEIHSLIMTVFDALNYNNQVFCGYITWGGILLIKMLLMAFLTGVQRTRKSAFENPEDLGSRGETAIKKDPDVERVRRAHLNDLENIPAFLFAALFFVCSEPHPGVALWLIRIAVIARILHTIVYAIYPIRQPARGICFLTCLFITVFMIVWMTVSDALSYNNELFRIYITWGGLLMIKLLLMAPFTAFHRLRSGAIENPEDVIRSNNEIKKDESVERVRRAHLNDLENIPAFLIAALMYVMSEPDPDVASWLIRIAVIARICHTLVYAVYPIRQPARFICFIVTVLITAFMILWSMVHFFKI</sequence>
<dbReference type="InterPro" id="IPR023352">
    <property type="entry name" value="MAPEG-like_dom_sf"/>
</dbReference>
<keyword evidence="7 17" id="KW-0812">Transmembrane</keyword>
<dbReference type="AlphaFoldDB" id="A0A1J1I942"/>
<dbReference type="STRING" id="568069.A0A1J1I942"/>
<comment type="subunit">
    <text evidence="14">Homotrimer; The trimer binds only one molecule of glutathione.</text>
</comment>
<evidence type="ECO:0000256" key="16">
    <source>
        <dbReference type="ARBA" id="ARBA00049385"/>
    </source>
</evidence>
<comment type="subcellular location">
    <subcellularLocation>
        <location evidence="3">Endoplasmic reticulum membrane</location>
        <topology evidence="3">Multi-pass membrane protein</topology>
    </subcellularLocation>
    <subcellularLocation>
        <location evidence="2">Mitochondrion outer membrane</location>
    </subcellularLocation>
</comment>
<feature type="transmembrane region" description="Helical" evidence="17">
    <location>
        <begin position="229"/>
        <end position="250"/>
    </location>
</feature>
<evidence type="ECO:0000256" key="8">
    <source>
        <dbReference type="ARBA" id="ARBA00022787"/>
    </source>
</evidence>
<dbReference type="FunFam" id="1.20.120.550:FF:000002">
    <property type="entry name" value="Microsomal glutathione S-transferase 1"/>
    <property type="match status" value="2"/>
</dbReference>
<keyword evidence="11" id="KW-0007">Acetylation</keyword>
<reference evidence="18 19" key="1">
    <citation type="submission" date="2015-04" db="EMBL/GenBank/DDBJ databases">
        <authorList>
            <person name="Syromyatnikov M.Y."/>
            <person name="Popov V.N."/>
        </authorList>
    </citation>
    <scope>NUCLEOTIDE SEQUENCE [LARGE SCALE GENOMIC DNA]</scope>
</reference>
<dbReference type="PANTHER" id="PTHR10689:SF6">
    <property type="entry name" value="MICROSOMAL GLUTATHIONE S-TRANSFERASE 1"/>
    <property type="match status" value="1"/>
</dbReference>
<evidence type="ECO:0000256" key="2">
    <source>
        <dbReference type="ARBA" id="ARBA00004294"/>
    </source>
</evidence>
<evidence type="ECO:0000256" key="4">
    <source>
        <dbReference type="ARBA" id="ARBA00010459"/>
    </source>
</evidence>
<dbReference type="GO" id="GO:0005789">
    <property type="term" value="C:endoplasmic reticulum membrane"/>
    <property type="evidence" value="ECO:0007669"/>
    <property type="project" value="UniProtKB-SubCell"/>
</dbReference>
<keyword evidence="9" id="KW-0256">Endoplasmic reticulum</keyword>
<keyword evidence="19" id="KW-1185">Reference proteome</keyword>
<dbReference type="InterPro" id="IPR040162">
    <property type="entry name" value="MGST1-like"/>
</dbReference>
<dbReference type="Proteomes" id="UP000183832">
    <property type="component" value="Unassembled WGS sequence"/>
</dbReference>
<comment type="catalytic activity">
    <reaction evidence="16">
        <text>RX + glutathione = an S-substituted glutathione + a halide anion + H(+)</text>
        <dbReference type="Rhea" id="RHEA:16437"/>
        <dbReference type="ChEBI" id="CHEBI:15378"/>
        <dbReference type="ChEBI" id="CHEBI:16042"/>
        <dbReference type="ChEBI" id="CHEBI:17792"/>
        <dbReference type="ChEBI" id="CHEBI:57925"/>
        <dbReference type="ChEBI" id="CHEBI:90779"/>
        <dbReference type="EC" id="2.5.1.18"/>
    </reaction>
    <physiologicalReaction direction="left-to-right" evidence="16">
        <dbReference type="Rhea" id="RHEA:16438"/>
    </physiologicalReaction>
</comment>